<sequence length="144" mass="15538">MSKNKCLNGSPACSHACKHQENRAATSVSESENILVRPRVPDTFACRVARCPDLIEGTNRAGRPHRTCRAAGNKCPGKLKQCPTGWLDQHLSETPNAAKTTACPRCGADSIRTGTVQDGIGATYERYRCLRCGHVIVVQDEGCA</sequence>
<evidence type="ECO:0000313" key="2">
    <source>
        <dbReference type="Proteomes" id="UP001626603"/>
    </source>
</evidence>
<keyword evidence="2" id="KW-1185">Reference proteome</keyword>
<accession>A0ABD8A7J4</accession>
<dbReference type="AlphaFoldDB" id="A0ABD8A7J4"/>
<organism evidence="1 2">
    <name type="scientific">Methanoculleus palmolei</name>
    <dbReference type="NCBI Taxonomy" id="72612"/>
    <lineage>
        <taxon>Archaea</taxon>
        <taxon>Methanobacteriati</taxon>
        <taxon>Methanobacteriota</taxon>
        <taxon>Stenosarchaea group</taxon>
        <taxon>Methanomicrobia</taxon>
        <taxon>Methanomicrobiales</taxon>
        <taxon>Methanomicrobiaceae</taxon>
        <taxon>Methanoculleus</taxon>
    </lineage>
</organism>
<gene>
    <name evidence="1" type="ORF">R6Y95_06280</name>
</gene>
<evidence type="ECO:0000313" key="1">
    <source>
        <dbReference type="EMBL" id="WOX55080.1"/>
    </source>
</evidence>
<reference evidence="1 2" key="1">
    <citation type="submission" date="2023-10" db="EMBL/GenBank/DDBJ databases">
        <title>The complete genome sequence of Methanoculleus palmolei DSM 4273.</title>
        <authorList>
            <person name="Lai S.-J."/>
            <person name="You Y.-T."/>
            <person name="Chen S.-C."/>
        </authorList>
    </citation>
    <scope>NUCLEOTIDE SEQUENCE [LARGE SCALE GENOMIC DNA]</scope>
    <source>
        <strain evidence="1 2">DSM 4273</strain>
    </source>
</reference>
<dbReference type="Proteomes" id="UP001626603">
    <property type="component" value="Chromosome"/>
</dbReference>
<name>A0ABD8A7J4_9EURY</name>
<dbReference type="EMBL" id="CP137641">
    <property type="protein sequence ID" value="WOX55080.1"/>
    <property type="molecule type" value="Genomic_DNA"/>
</dbReference>
<proteinExistence type="predicted"/>
<protein>
    <submittedName>
        <fullName evidence="1">Uncharacterized protein</fullName>
    </submittedName>
</protein>